<name>A0A6N1WYL7_9BURK</name>
<dbReference type="RefSeq" id="WP_175503195.1">
    <property type="nucleotide sequence ID" value="NZ_CP054840.1"/>
</dbReference>
<accession>A0A6N1WYL7</accession>
<dbReference type="EMBL" id="CP054840">
    <property type="protein sequence ID" value="QKV52314.1"/>
    <property type="molecule type" value="Genomic_DNA"/>
</dbReference>
<protein>
    <submittedName>
        <fullName evidence="1">Uncharacterized protein</fullName>
    </submittedName>
</protein>
<dbReference type="AlphaFoldDB" id="A0A6N1WYL7"/>
<sequence length="107" mass="11705">MLRFAWVTQAQVVDPDGPGTPPAAAPAWRAGRRHSAYWPQHELDSFILQMAGHGHCVHSAMMLGDFDYAREQLALAVATGCPKLRALGERLSAYFDQAPCACSIETH</sequence>
<gene>
    <name evidence="1" type="ORF">HUK68_05010</name>
</gene>
<reference evidence="1 2" key="1">
    <citation type="submission" date="2020-06" db="EMBL/GenBank/DDBJ databases">
        <title>Acidovorax antarctica sp. nov., isolated from Corinth ice sheet soil, Antarctic Fields Peninsula.</title>
        <authorList>
            <person name="Xu Q."/>
            <person name="Peng F."/>
        </authorList>
    </citation>
    <scope>NUCLEOTIDE SEQUENCE [LARGE SCALE GENOMIC DNA]</scope>
    <source>
        <strain evidence="1 2">16-35-5</strain>
    </source>
</reference>
<dbReference type="Proteomes" id="UP000509579">
    <property type="component" value="Chromosome"/>
</dbReference>
<evidence type="ECO:0000313" key="2">
    <source>
        <dbReference type="Proteomes" id="UP000509579"/>
    </source>
</evidence>
<keyword evidence="2" id="KW-1185">Reference proteome</keyword>
<proteinExistence type="predicted"/>
<evidence type="ECO:0000313" key="1">
    <source>
        <dbReference type="EMBL" id="QKV52314.1"/>
    </source>
</evidence>
<dbReference type="KEGG" id="aant:HUK68_05010"/>
<organism evidence="1 2">
    <name type="scientific">Comamonas antarctica</name>
    <dbReference type="NCBI Taxonomy" id="2743470"/>
    <lineage>
        <taxon>Bacteria</taxon>
        <taxon>Pseudomonadati</taxon>
        <taxon>Pseudomonadota</taxon>
        <taxon>Betaproteobacteria</taxon>
        <taxon>Burkholderiales</taxon>
        <taxon>Comamonadaceae</taxon>
        <taxon>Comamonas</taxon>
    </lineage>
</organism>